<evidence type="ECO:0000313" key="4">
    <source>
        <dbReference type="RefSeq" id="XP_021829945.1"/>
    </source>
</evidence>
<dbReference type="GeneID" id="110770168"/>
<dbReference type="PANTHER" id="PTHR33223:SF10">
    <property type="entry name" value="AMINOTRANSFERASE-LIKE PLANT MOBILE DOMAIN-CONTAINING PROTEIN"/>
    <property type="match status" value="1"/>
</dbReference>
<name>A0A6P5TS64_PRUAV</name>
<dbReference type="KEGG" id="pavi:110770168"/>
<proteinExistence type="predicted"/>
<dbReference type="Proteomes" id="UP000515124">
    <property type="component" value="Unplaced"/>
</dbReference>
<evidence type="ECO:0000313" key="3">
    <source>
        <dbReference type="Proteomes" id="UP000515124"/>
    </source>
</evidence>
<dbReference type="InterPro" id="IPR005162">
    <property type="entry name" value="Retrotrans_gag_dom"/>
</dbReference>
<keyword evidence="3" id="KW-1185">Reference proteome</keyword>
<evidence type="ECO:0000256" key="1">
    <source>
        <dbReference type="SAM" id="MobiDB-lite"/>
    </source>
</evidence>
<dbReference type="AlphaFoldDB" id="A0A6P5TS64"/>
<protein>
    <submittedName>
        <fullName evidence="4">Uncharacterized protein LOC110770168</fullName>
    </submittedName>
</protein>
<feature type="compositionally biased region" description="Basic and acidic residues" evidence="1">
    <location>
        <begin position="1"/>
        <end position="15"/>
    </location>
</feature>
<dbReference type="RefSeq" id="XP_021829945.1">
    <property type="nucleotide sequence ID" value="XM_021974253.1"/>
</dbReference>
<gene>
    <name evidence="4" type="primary">LOC110770168</name>
</gene>
<evidence type="ECO:0000259" key="2">
    <source>
        <dbReference type="Pfam" id="PF03732"/>
    </source>
</evidence>
<feature type="domain" description="Retrotransposon gag" evidence="2">
    <location>
        <begin position="71"/>
        <end position="161"/>
    </location>
</feature>
<feature type="region of interest" description="Disordered" evidence="1">
    <location>
        <begin position="1"/>
        <end position="28"/>
    </location>
</feature>
<dbReference type="PANTHER" id="PTHR33223">
    <property type="entry name" value="CCHC-TYPE DOMAIN-CONTAINING PROTEIN"/>
    <property type="match status" value="1"/>
</dbReference>
<reference evidence="4" key="1">
    <citation type="submission" date="2025-08" db="UniProtKB">
        <authorList>
            <consortium name="RefSeq"/>
        </authorList>
    </citation>
    <scope>IDENTIFICATION</scope>
</reference>
<accession>A0A6P5TS64</accession>
<sequence>MIEDGLTQRRPEAPRYTKPYPPEIDRTPLSRNYRLPEFMLFSGDGQTSSIEHIGRFTAQCGEADSDAQKLRLFVHSLTGAAFSWFINLPPNSVRDWSYMERIFHEHFYQTNREITVAELARMSQASDESPRDYLQRFKTCRNWCRTNLPERELFKMAKEGLEFEYWKKFQGIEFRDMHDLINKVDRYASLLKEEMQKKTASKGTYYRNLIVSYAEADGFAEAESDEVEMSLAEVSIDKPFVCKGLIKADNSRTKIPDAKFATRETKAYTFDLTRAEAIFDLLLAEKKVKLSFGHKIPKPDELKGKTFCKYHSSWSHNTNNCVVLRDIIQKLIDEKKLQFQEKAAMQVDSKPFPPPVVNMVDAQLRAEYREIRRPAKEKEPSAESEPVLCVCA</sequence>
<organism evidence="3 4">
    <name type="scientific">Prunus avium</name>
    <name type="common">Cherry</name>
    <name type="synonym">Cerasus avium</name>
    <dbReference type="NCBI Taxonomy" id="42229"/>
    <lineage>
        <taxon>Eukaryota</taxon>
        <taxon>Viridiplantae</taxon>
        <taxon>Streptophyta</taxon>
        <taxon>Embryophyta</taxon>
        <taxon>Tracheophyta</taxon>
        <taxon>Spermatophyta</taxon>
        <taxon>Magnoliopsida</taxon>
        <taxon>eudicotyledons</taxon>
        <taxon>Gunneridae</taxon>
        <taxon>Pentapetalae</taxon>
        <taxon>rosids</taxon>
        <taxon>fabids</taxon>
        <taxon>Rosales</taxon>
        <taxon>Rosaceae</taxon>
        <taxon>Amygdaloideae</taxon>
        <taxon>Amygdaleae</taxon>
        <taxon>Prunus</taxon>
    </lineage>
</organism>
<dbReference type="Pfam" id="PF03732">
    <property type="entry name" value="Retrotrans_gag"/>
    <property type="match status" value="1"/>
</dbReference>